<feature type="domain" description="HECT" evidence="6">
    <location>
        <begin position="914"/>
        <end position="1251"/>
    </location>
</feature>
<dbReference type="PANTHER" id="PTHR45700">
    <property type="entry name" value="UBIQUITIN-PROTEIN LIGASE E3C"/>
    <property type="match status" value="1"/>
</dbReference>
<keyword evidence="4 5" id="KW-0833">Ubl conjugation pathway</keyword>
<evidence type="ECO:0000313" key="8">
    <source>
        <dbReference type="Proteomes" id="UP000002173"/>
    </source>
</evidence>
<dbReference type="KEGG" id="bbo:BBOV_III011100"/>
<dbReference type="SMART" id="SM00119">
    <property type="entry name" value="HECTc"/>
    <property type="match status" value="1"/>
</dbReference>
<dbReference type="VEuPathDB" id="PiroplasmaDB:BBOV_III011100"/>
<dbReference type="PROSITE" id="PS50237">
    <property type="entry name" value="HECT"/>
    <property type="match status" value="1"/>
</dbReference>
<sequence length="1251" mass="144171">MLFDGSIGPKRVVSLSGSSGLGKTRTFRRQQFGFLSLQHERERAAKIILKFLRRLKLVKSSLQQIGEELPNLLNEARNSLPFDATDAVTRRRKIHNVLEKHNQNDEDIHQCPNFGENEFDPTISADRTYPNEVTRHPICRLMQLVCSITKYDMENDYSTYLRETLTMFNSWYYISQDDQNADNVFINPSLRMDLITICTGFLRLIILLDKKAREKNSQDNANCMDPTSSTMERAYSAYSLSDVPCTRILHHSSYNQSIREGDLLTNDAHKGKMPSISNNIDDELRISGGPLYLNTEFLSPYELEITYFMAAVLRLLPTNLLSTIDKDQVISTKWYPSMMRRALLSCEDHVEGLSALLIISRTLRRICYTKDQAFKLIQSVWSVPMSIVSHVPHLLRNVMQSTMYYDFIRGFCGIDCKPHVVDDCCFIGGVEMKDGSVPHSKHVRILEHMRNYLKLHLPARVTLNTTTWKKIDTNLQAQLDAILASTEFLAMIRYIICCDTTKTMNDSSGDSDIYSRSQYMVSGGLRHDDRRQQAHGEYAFEVVFRNMMLVIRLAEKINLDDRDKEWISSVLSLALLSSQFVNNERLIPDRLNSDDKQALSHIFQIFNHNTSIATIILLLMFPVRNRLYFTANIEKLLLCHALYVTDCMDDSDKHDEPYLLQENSVMELYNKGLLKCFKQRLFEYCVASYREFIVNLRSGFSISSVISDLWIIFARLIECILIFEEEDTYTFDKISEVLFNRDEAYLISNVLNSIYLYHNQCLKVTHKIEYELNDRFPCNMFCSCGVDLEVNELFHVPILSQISDSDWWGNIAKRFSMRYLSQNNEGPHPLVIHDLEGSLLNLVKNNKLDAPLLKILRYVPQSISFDIRLKIFMAYVDNDKALYRDNAPDFTTNPYLIRRSHIVEDGMHTLGCLNATQLKQQFRVIFMDETGVREEGVDGGGLFKEFLSHLCSIILDPEYGLFGETSYDQSFLPSPNSAMFHGDHLSIFKFVGKVIGKAVYEHILIEQVPSRMLANIMMNIRNRLYEIKFYDPDLYRHLLSLREMSAEDIESLGLTFTTTVSSCGGSEQLDIIPGGSDIQVTIENVDRFLFEFAHFKCNTLIKEQTTAFLSGFCQLIPLDWIQMFTPHELVHVISGADNAVDINDMRKNTTYSGGYTSYSNVIVWFWELMNDFDEEERRTFLWFVTSCRRPPLMGFKQLNPPFCITRDLIQDNLPTAATCTNLLKLPEYDTKSLLRSKLMDAMTMSKGFGLG</sequence>
<gene>
    <name evidence="7" type="ORF">BBOV_III011100</name>
</gene>
<reference evidence="8" key="2">
    <citation type="journal article" date="2020" name="Data Brief">
        <title>Transcriptome dataset of Babesia bovis life stages within vertebrate and invertebrate hosts.</title>
        <authorList>
            <person name="Ueti M.W."/>
            <person name="Johnson W.C."/>
            <person name="Kappmeyer L.S."/>
            <person name="Herndon D.R."/>
            <person name="Mousel M.R."/>
            <person name="Reif K.E."/>
            <person name="Taus N.S."/>
            <person name="Ifeonu O.O."/>
            <person name="Silva J.C."/>
            <person name="Suarez C.E."/>
            <person name="Brayton K.A."/>
        </authorList>
    </citation>
    <scope>NUCLEOTIDE SEQUENCE [LARGE SCALE GENOMIC DNA]</scope>
</reference>
<dbReference type="RefSeq" id="XP_001612230.1">
    <property type="nucleotide sequence ID" value="XM_001612180.1"/>
</dbReference>
<evidence type="ECO:0000256" key="5">
    <source>
        <dbReference type="PROSITE-ProRule" id="PRU00104"/>
    </source>
</evidence>
<dbReference type="Gene3D" id="3.90.1750.10">
    <property type="entry name" value="Hect, E3 ligase catalytic domains"/>
    <property type="match status" value="1"/>
</dbReference>
<dbReference type="Proteomes" id="UP000002173">
    <property type="component" value="Unassembled WGS sequence"/>
</dbReference>
<keyword evidence="8" id="KW-1185">Reference proteome</keyword>
<comment type="catalytic activity">
    <reaction evidence="1">
        <text>S-ubiquitinyl-[E2 ubiquitin-conjugating enzyme]-L-cysteine + [acceptor protein]-L-lysine = [E2 ubiquitin-conjugating enzyme]-L-cysteine + N(6)-ubiquitinyl-[acceptor protein]-L-lysine.</text>
        <dbReference type="EC" id="2.3.2.26"/>
    </reaction>
</comment>
<evidence type="ECO:0000256" key="1">
    <source>
        <dbReference type="ARBA" id="ARBA00000885"/>
    </source>
</evidence>
<evidence type="ECO:0000313" key="7">
    <source>
        <dbReference type="EMBL" id="EDO08662.1"/>
    </source>
</evidence>
<feature type="active site" description="Glycyl thioester intermediate" evidence="5">
    <location>
        <position position="1219"/>
    </location>
</feature>
<accession>A7AQ28</accession>
<organism evidence="7 8">
    <name type="scientific">Babesia bovis</name>
    <dbReference type="NCBI Taxonomy" id="5865"/>
    <lineage>
        <taxon>Eukaryota</taxon>
        <taxon>Sar</taxon>
        <taxon>Alveolata</taxon>
        <taxon>Apicomplexa</taxon>
        <taxon>Aconoidasida</taxon>
        <taxon>Piroplasmida</taxon>
        <taxon>Babesiidae</taxon>
        <taxon>Babesia</taxon>
    </lineage>
</organism>
<evidence type="ECO:0000256" key="3">
    <source>
        <dbReference type="ARBA" id="ARBA00022679"/>
    </source>
</evidence>
<dbReference type="Gene3D" id="3.30.2410.10">
    <property type="entry name" value="Hect, E3 ligase catalytic domain"/>
    <property type="match status" value="1"/>
</dbReference>
<evidence type="ECO:0000256" key="2">
    <source>
        <dbReference type="ARBA" id="ARBA00012485"/>
    </source>
</evidence>
<dbReference type="AlphaFoldDB" id="A7AQ28"/>
<dbReference type="GeneID" id="5480490"/>
<dbReference type="PANTHER" id="PTHR45700:SF2">
    <property type="entry name" value="UBIQUITIN-PROTEIN LIGASE E3C"/>
    <property type="match status" value="1"/>
</dbReference>
<dbReference type="InterPro" id="IPR000569">
    <property type="entry name" value="HECT_dom"/>
</dbReference>
<dbReference type="GO" id="GO:0061630">
    <property type="term" value="F:ubiquitin protein ligase activity"/>
    <property type="evidence" value="ECO:0007669"/>
    <property type="project" value="UniProtKB-EC"/>
</dbReference>
<dbReference type="Pfam" id="PF00632">
    <property type="entry name" value="HECT"/>
    <property type="match status" value="1"/>
</dbReference>
<comment type="caution">
    <text evidence="7">The sequence shown here is derived from an EMBL/GenBank/DDBJ whole genome shotgun (WGS) entry which is preliminary data.</text>
</comment>
<evidence type="ECO:0000259" key="6">
    <source>
        <dbReference type="PROSITE" id="PS50237"/>
    </source>
</evidence>
<evidence type="ECO:0000256" key="4">
    <source>
        <dbReference type="ARBA" id="ARBA00022786"/>
    </source>
</evidence>
<dbReference type="STRING" id="5865.A7AQ28"/>
<dbReference type="InterPro" id="IPR035983">
    <property type="entry name" value="Hect_E3_ubiquitin_ligase"/>
</dbReference>
<dbReference type="CDD" id="cd00078">
    <property type="entry name" value="HECTc"/>
    <property type="match status" value="1"/>
</dbReference>
<name>A7AQ28_BABBO</name>
<dbReference type="FunFam" id="3.30.2410.10:FF:000011">
    <property type="entry name" value="Putative Ubiquitin-protein ligase E3C"/>
    <property type="match status" value="1"/>
</dbReference>
<dbReference type="Gene3D" id="3.30.2160.10">
    <property type="entry name" value="Hect, E3 ligase catalytic domain"/>
    <property type="match status" value="1"/>
</dbReference>
<dbReference type="InParanoid" id="A7AQ28"/>
<reference evidence="8" key="3">
    <citation type="journal article" date="2021" name="Int. J. Parasitol.">
        <title>Comparative analysis of gene expression between Babesia bovis blood stages and kinetes allowed by improved genome annotation.</title>
        <authorList>
            <person name="Ueti M.W."/>
            <person name="Johnson W.C."/>
            <person name="Kappmeyer L.S."/>
            <person name="Herndon D.R."/>
            <person name="Mousel M.R."/>
            <person name="Reif K.E."/>
            <person name="Taus N.S."/>
            <person name="Ifeonu O.O."/>
            <person name="Silva J.C."/>
            <person name="Suarez C.E."/>
            <person name="Brayton K.A."/>
        </authorList>
    </citation>
    <scope>NUCLEOTIDE SEQUENCE [LARGE SCALE GENOMIC DNA]</scope>
</reference>
<dbReference type="GO" id="GO:0006511">
    <property type="term" value="P:ubiquitin-dependent protein catabolic process"/>
    <property type="evidence" value="ECO:0007669"/>
    <property type="project" value="TreeGrafter"/>
</dbReference>
<keyword evidence="3" id="KW-0808">Transferase</keyword>
<dbReference type="InterPro" id="IPR044611">
    <property type="entry name" value="E3A/B/C-like"/>
</dbReference>
<dbReference type="eggNOG" id="KOG0942">
    <property type="taxonomic scope" value="Eukaryota"/>
</dbReference>
<dbReference type="SUPFAM" id="SSF56204">
    <property type="entry name" value="Hect, E3 ligase catalytic domain"/>
    <property type="match status" value="1"/>
</dbReference>
<reference evidence="7 8" key="1">
    <citation type="journal article" date="2007" name="PLoS Pathog.">
        <title>Genome sequence of Babesia bovis and comparative analysis of apicomplexan hemoprotozoa.</title>
        <authorList>
            <person name="Brayton K.A."/>
            <person name="Lau A.O.T."/>
            <person name="Herndon D.R."/>
            <person name="Hannick L."/>
            <person name="Kappmeyer L.S."/>
            <person name="Berens S.J."/>
            <person name="Bidwell S.L."/>
            <person name="Brown W.C."/>
            <person name="Crabtree J."/>
            <person name="Fadrosh D."/>
            <person name="Feldblum T."/>
            <person name="Forberger H.A."/>
            <person name="Haas B.J."/>
            <person name="Howell J.M."/>
            <person name="Khouri H."/>
            <person name="Koo H."/>
            <person name="Mann D.J."/>
            <person name="Norimine J."/>
            <person name="Paulsen I.T."/>
            <person name="Radune D."/>
            <person name="Ren Q."/>
            <person name="Smith R.K. Jr."/>
            <person name="Suarez C.E."/>
            <person name="White O."/>
            <person name="Wortman J.R."/>
            <person name="Knowles D.P. Jr."/>
            <person name="McElwain T.F."/>
            <person name="Nene V.M."/>
        </authorList>
    </citation>
    <scope>NUCLEOTIDE SEQUENCE [LARGE SCALE GENOMIC DNA]</scope>
    <source>
        <strain evidence="7">T2Bo</strain>
    </source>
</reference>
<dbReference type="OMA" id="DAMTMSK"/>
<dbReference type="GO" id="GO:0000209">
    <property type="term" value="P:protein polyubiquitination"/>
    <property type="evidence" value="ECO:0007669"/>
    <property type="project" value="InterPro"/>
</dbReference>
<dbReference type="EMBL" id="AAXT01000001">
    <property type="protein sequence ID" value="EDO08662.1"/>
    <property type="molecule type" value="Genomic_DNA"/>
</dbReference>
<proteinExistence type="predicted"/>
<protein>
    <recommendedName>
        <fullName evidence="2">HECT-type E3 ubiquitin transferase</fullName>
        <ecNumber evidence="2">2.3.2.26</ecNumber>
    </recommendedName>
</protein>
<dbReference type="EC" id="2.3.2.26" evidence="2"/>